<feature type="compositionally biased region" description="Acidic residues" evidence="1">
    <location>
        <begin position="203"/>
        <end position="213"/>
    </location>
</feature>
<sequence>MPTAEQTNDSANSNKEDEEDIDSILAELEAESEDVNSEAYQQRVRTLQEATGSKTSGAATGLRSAHSQQYVRLLRSDDETLHFTTEHERAVVHFRHPDFARCSIMDEHLERIAQRHSYGETGGEEAAFAKVDVTLAPFVVEKLAVRVLPCVMGFVKGVMKGKVVGFEGICWDGKEKDARVSKALEDALFLWGVLKQKMLMDEHDTDSDDENVDDDGKRSGVNARRGIRGPKQNVVDEDDDWD</sequence>
<protein>
    <submittedName>
        <fullName evidence="2">Uncharacterized protein</fullName>
    </submittedName>
</protein>
<evidence type="ECO:0000313" key="3">
    <source>
        <dbReference type="Proteomes" id="UP001309876"/>
    </source>
</evidence>
<dbReference type="Gene3D" id="3.40.30.10">
    <property type="entry name" value="Glutaredoxin"/>
    <property type="match status" value="1"/>
</dbReference>
<feature type="compositionally biased region" description="Polar residues" evidence="1">
    <location>
        <begin position="1"/>
        <end position="13"/>
    </location>
</feature>
<feature type="region of interest" description="Disordered" evidence="1">
    <location>
        <begin position="202"/>
        <end position="242"/>
    </location>
</feature>
<dbReference type="AlphaFoldDB" id="A0AAN7T797"/>
<name>A0AAN7T797_9EURO</name>
<keyword evidence="3" id="KW-1185">Reference proteome</keyword>
<evidence type="ECO:0000313" key="2">
    <source>
        <dbReference type="EMBL" id="KAK5090845.1"/>
    </source>
</evidence>
<feature type="region of interest" description="Disordered" evidence="1">
    <location>
        <begin position="1"/>
        <end position="20"/>
    </location>
</feature>
<dbReference type="InterPro" id="IPR036249">
    <property type="entry name" value="Thioredoxin-like_sf"/>
</dbReference>
<dbReference type="PANTHER" id="PTHR21148">
    <property type="entry name" value="THIOREDOXIN DOMAIN-CONTAINING PROTEIN 9"/>
    <property type="match status" value="1"/>
</dbReference>
<reference evidence="2 3" key="1">
    <citation type="submission" date="2023-08" db="EMBL/GenBank/DDBJ databases">
        <title>Black Yeasts Isolated from many extreme environments.</title>
        <authorList>
            <person name="Coleine C."/>
            <person name="Stajich J.E."/>
            <person name="Selbmann L."/>
        </authorList>
    </citation>
    <scope>NUCLEOTIDE SEQUENCE [LARGE SCALE GENOMIC DNA]</scope>
    <source>
        <strain evidence="2 3">CCFEE 5910</strain>
    </source>
</reference>
<dbReference type="Proteomes" id="UP001309876">
    <property type="component" value="Unassembled WGS sequence"/>
</dbReference>
<organism evidence="2 3">
    <name type="scientific">Lithohypha guttulata</name>
    <dbReference type="NCBI Taxonomy" id="1690604"/>
    <lineage>
        <taxon>Eukaryota</taxon>
        <taxon>Fungi</taxon>
        <taxon>Dikarya</taxon>
        <taxon>Ascomycota</taxon>
        <taxon>Pezizomycotina</taxon>
        <taxon>Eurotiomycetes</taxon>
        <taxon>Chaetothyriomycetidae</taxon>
        <taxon>Chaetothyriales</taxon>
        <taxon>Trichomeriaceae</taxon>
        <taxon>Lithohypha</taxon>
    </lineage>
</organism>
<gene>
    <name evidence="2" type="ORF">LTR05_001022</name>
</gene>
<dbReference type="SUPFAM" id="SSF52833">
    <property type="entry name" value="Thioredoxin-like"/>
    <property type="match status" value="1"/>
</dbReference>
<comment type="caution">
    <text evidence="2">The sequence shown here is derived from an EMBL/GenBank/DDBJ whole genome shotgun (WGS) entry which is preliminary data.</text>
</comment>
<dbReference type="EMBL" id="JAVRRJ010000001">
    <property type="protein sequence ID" value="KAK5090845.1"/>
    <property type="molecule type" value="Genomic_DNA"/>
</dbReference>
<accession>A0AAN7T797</accession>
<proteinExistence type="predicted"/>
<evidence type="ECO:0000256" key="1">
    <source>
        <dbReference type="SAM" id="MobiDB-lite"/>
    </source>
</evidence>